<organism evidence="11 12">
    <name type="scientific">Rhizobium altiplani</name>
    <dbReference type="NCBI Taxonomy" id="1864509"/>
    <lineage>
        <taxon>Bacteria</taxon>
        <taxon>Pseudomonadati</taxon>
        <taxon>Pseudomonadota</taxon>
        <taxon>Alphaproteobacteria</taxon>
        <taxon>Hyphomicrobiales</taxon>
        <taxon>Rhizobiaceae</taxon>
        <taxon>Rhizobium/Agrobacterium group</taxon>
        <taxon>Rhizobium</taxon>
    </lineage>
</organism>
<dbReference type="Pfam" id="PF02602">
    <property type="entry name" value="HEM4"/>
    <property type="match status" value="1"/>
</dbReference>
<evidence type="ECO:0000256" key="3">
    <source>
        <dbReference type="ARBA" id="ARBA00013109"/>
    </source>
</evidence>
<evidence type="ECO:0000256" key="4">
    <source>
        <dbReference type="ARBA" id="ARBA00023239"/>
    </source>
</evidence>
<dbReference type="Proteomes" id="UP000068164">
    <property type="component" value="Unassembled WGS sequence"/>
</dbReference>
<comment type="function">
    <text evidence="6 9">Catalyzes cyclization of the linear tetrapyrrole, hydroxymethylbilane, to the macrocyclic uroporphyrinogen III.</text>
</comment>
<dbReference type="OrthoDB" id="7163809at2"/>
<evidence type="ECO:0000259" key="10">
    <source>
        <dbReference type="Pfam" id="PF02602"/>
    </source>
</evidence>
<protein>
    <recommendedName>
        <fullName evidence="7 9">Uroporphyrinogen-III synthase</fullName>
        <ecNumber evidence="3 9">4.2.1.75</ecNumber>
    </recommendedName>
</protein>
<comment type="catalytic activity">
    <reaction evidence="8 9">
        <text>hydroxymethylbilane = uroporphyrinogen III + H2O</text>
        <dbReference type="Rhea" id="RHEA:18965"/>
        <dbReference type="ChEBI" id="CHEBI:15377"/>
        <dbReference type="ChEBI" id="CHEBI:57308"/>
        <dbReference type="ChEBI" id="CHEBI:57845"/>
        <dbReference type="EC" id="4.2.1.75"/>
    </reaction>
</comment>
<dbReference type="NCBIfam" id="NF006621">
    <property type="entry name" value="PRK09189.1"/>
    <property type="match status" value="1"/>
</dbReference>
<evidence type="ECO:0000256" key="9">
    <source>
        <dbReference type="RuleBase" id="RU366031"/>
    </source>
</evidence>
<evidence type="ECO:0000256" key="6">
    <source>
        <dbReference type="ARBA" id="ARBA00037589"/>
    </source>
</evidence>
<evidence type="ECO:0000256" key="1">
    <source>
        <dbReference type="ARBA" id="ARBA00004772"/>
    </source>
</evidence>
<reference evidence="11 12" key="1">
    <citation type="submission" date="2015-11" db="EMBL/GenBank/DDBJ databases">
        <title>Draft Genome Sequence of the Strain BR 10423 (Rhizobium sp.) isolated from nodules of Mimosa pudica.</title>
        <authorList>
            <person name="Barauna A.C."/>
            <person name="Zilli J.E."/>
            <person name="Simoes-Araujo J.L."/>
            <person name="Reis V.M."/>
            <person name="James E.K."/>
            <person name="Reis F.B.Jr."/>
            <person name="Rouws L.F."/>
            <person name="Passos S.R."/>
            <person name="Gois S.R."/>
        </authorList>
    </citation>
    <scope>NUCLEOTIDE SEQUENCE [LARGE SCALE GENOMIC DNA]</scope>
    <source>
        <strain evidence="11 12">BR10423</strain>
    </source>
</reference>
<dbReference type="InterPro" id="IPR003754">
    <property type="entry name" value="4pyrrol_synth_uPrphyn_synth"/>
</dbReference>
<proteinExistence type="inferred from homology"/>
<evidence type="ECO:0000256" key="5">
    <source>
        <dbReference type="ARBA" id="ARBA00023244"/>
    </source>
</evidence>
<dbReference type="Gene3D" id="3.40.50.10090">
    <property type="match status" value="2"/>
</dbReference>
<comment type="caution">
    <text evidence="11">The sequence shown here is derived from an EMBL/GenBank/DDBJ whole genome shotgun (WGS) entry which is preliminary data.</text>
</comment>
<dbReference type="AlphaFoldDB" id="A0A125Q5C0"/>
<feature type="domain" description="Tetrapyrrole biosynthesis uroporphyrinogen III synthase" evidence="10">
    <location>
        <begin position="14"/>
        <end position="232"/>
    </location>
</feature>
<dbReference type="InterPro" id="IPR036108">
    <property type="entry name" value="4pyrrol_syn_uPrphyn_synt_sf"/>
</dbReference>
<dbReference type="GO" id="GO:0006780">
    <property type="term" value="P:uroporphyrinogen III biosynthetic process"/>
    <property type="evidence" value="ECO:0007669"/>
    <property type="project" value="UniProtKB-UniRule"/>
</dbReference>
<dbReference type="RefSeq" id="WP_062374170.1">
    <property type="nucleotide sequence ID" value="NZ_LNCD01000123.1"/>
</dbReference>
<dbReference type="SUPFAM" id="SSF69618">
    <property type="entry name" value="HemD-like"/>
    <property type="match status" value="1"/>
</dbReference>
<evidence type="ECO:0000256" key="8">
    <source>
        <dbReference type="ARBA" id="ARBA00048617"/>
    </source>
</evidence>
<dbReference type="EMBL" id="LNCD01000123">
    <property type="protein sequence ID" value="KWV44285.1"/>
    <property type="molecule type" value="Genomic_DNA"/>
</dbReference>
<keyword evidence="5 9" id="KW-0627">Porphyrin biosynthesis</keyword>
<evidence type="ECO:0000313" key="12">
    <source>
        <dbReference type="Proteomes" id="UP000068164"/>
    </source>
</evidence>
<dbReference type="GO" id="GO:0006782">
    <property type="term" value="P:protoporphyrinogen IX biosynthetic process"/>
    <property type="evidence" value="ECO:0007669"/>
    <property type="project" value="UniProtKB-UniRule"/>
</dbReference>
<dbReference type="InterPro" id="IPR039793">
    <property type="entry name" value="UROS/Hem4"/>
</dbReference>
<dbReference type="EC" id="4.2.1.75" evidence="3 9"/>
<dbReference type="PANTHER" id="PTHR38042:SF1">
    <property type="entry name" value="UROPORPHYRINOGEN-III SYNTHASE, CHLOROPLASTIC"/>
    <property type="match status" value="1"/>
</dbReference>
<comment type="similarity">
    <text evidence="2 9">Belongs to the uroporphyrinogen-III synthase family.</text>
</comment>
<evidence type="ECO:0000313" key="11">
    <source>
        <dbReference type="EMBL" id="KWV44285.1"/>
    </source>
</evidence>
<dbReference type="UniPathway" id="UPA00251">
    <property type="reaction ID" value="UER00320"/>
</dbReference>
<evidence type="ECO:0000256" key="7">
    <source>
        <dbReference type="ARBA" id="ARBA00040167"/>
    </source>
</evidence>
<gene>
    <name evidence="11" type="ORF">AS026_18135</name>
</gene>
<sequence length="235" mass="25081">MRVLVTRPQHSGERTAKRLRELGHEPILLPLSHPVHDANEALRGLSTTKGSIAITSAETIRALAAHDAELAVHLARPVFAVGEATAEEARAIGFSSVTASGGSGAELAETIAKKAGGSVLYLAGSPRAATFEKRASEIGLRITVAECYRMEPTPIAPSTLHSIFAHQRPEAILFFSRQTAKYFFRAAEPQMRPDRADGIRLLCLSKSVAEVVPASLQGAVSIAAMPEERSLLSLL</sequence>
<evidence type="ECO:0000256" key="2">
    <source>
        <dbReference type="ARBA" id="ARBA00008133"/>
    </source>
</evidence>
<keyword evidence="4 9" id="KW-0456">Lyase</keyword>
<dbReference type="PANTHER" id="PTHR38042">
    <property type="entry name" value="UROPORPHYRINOGEN-III SYNTHASE, CHLOROPLASTIC"/>
    <property type="match status" value="1"/>
</dbReference>
<name>A0A125Q5C0_9HYPH</name>
<dbReference type="GO" id="GO:0004852">
    <property type="term" value="F:uroporphyrinogen-III synthase activity"/>
    <property type="evidence" value="ECO:0007669"/>
    <property type="project" value="UniProtKB-UniRule"/>
</dbReference>
<dbReference type="CDD" id="cd06578">
    <property type="entry name" value="HemD"/>
    <property type="match status" value="1"/>
</dbReference>
<keyword evidence="12" id="KW-1185">Reference proteome</keyword>
<accession>A0A125Q5C0</accession>
<comment type="pathway">
    <text evidence="1 9">Porphyrin-containing compound metabolism; protoporphyrin-IX biosynthesis; coproporphyrinogen-III from 5-aminolevulinate: step 3/4.</text>
</comment>